<protein>
    <submittedName>
        <fullName evidence="1">Uncharacterized protein</fullName>
    </submittedName>
</protein>
<proteinExistence type="predicted"/>
<name>A0A455SR01_9CHLR</name>
<reference evidence="1" key="1">
    <citation type="submission" date="2018-12" db="EMBL/GenBank/DDBJ databases">
        <title>Novel natural products biosynthetic potential of the class Ktedonobacteria.</title>
        <authorList>
            <person name="Zheng Y."/>
            <person name="Saitou A."/>
            <person name="Wang C.M."/>
            <person name="Toyoda A."/>
            <person name="Minakuchi Y."/>
            <person name="Sekiguchi Y."/>
            <person name="Ueda K."/>
            <person name="Takano H."/>
            <person name="Sakai Y."/>
            <person name="Yokota A."/>
            <person name="Yabe S."/>
        </authorList>
    </citation>
    <scope>NUCLEOTIDE SEQUENCE</scope>
    <source>
        <strain evidence="1">COM3</strain>
    </source>
</reference>
<dbReference type="EMBL" id="AP019376">
    <property type="protein sequence ID" value="BBH90847.1"/>
    <property type="molecule type" value="Genomic_DNA"/>
</dbReference>
<organism evidence="1">
    <name type="scientific">Thermosporothrix sp. COM3</name>
    <dbReference type="NCBI Taxonomy" id="2490863"/>
    <lineage>
        <taxon>Bacteria</taxon>
        <taxon>Bacillati</taxon>
        <taxon>Chloroflexota</taxon>
        <taxon>Ktedonobacteria</taxon>
        <taxon>Ktedonobacterales</taxon>
        <taxon>Thermosporotrichaceae</taxon>
        <taxon>Thermosporothrix</taxon>
    </lineage>
</organism>
<accession>A0A455SR01</accession>
<dbReference type="AlphaFoldDB" id="A0A455SR01"/>
<evidence type="ECO:0000313" key="1">
    <source>
        <dbReference type="EMBL" id="BBH90847.1"/>
    </source>
</evidence>
<gene>
    <name evidence="1" type="ORF">KTC_55980</name>
</gene>
<sequence>MASGAASVKELRDLFCYATLSEKCLFVLLDDMLYEAVHRTLLEGEKNACQMQRNPDGGKRYRGFWLSGGIESTRMWLSSGVCCESLTSRQFL</sequence>